<evidence type="ECO:0000256" key="6">
    <source>
        <dbReference type="ARBA" id="ARBA00022989"/>
    </source>
</evidence>
<reference evidence="12 14" key="3">
    <citation type="journal article" date="2002" name="Genome Biol.">
        <title>Annotation of the Drosophila melanogaster euchromatic genome: a systematic review.</title>
        <authorList>
            <person name="Misra S."/>
            <person name="Crosby M.A."/>
            <person name="Mungall C.J."/>
            <person name="Matthews B.B."/>
            <person name="Campbell K.S."/>
            <person name="Hradecky P."/>
            <person name="Huang Y."/>
            <person name="Kaminker J.S."/>
            <person name="Millburn G.H."/>
            <person name="Prochnik S.E."/>
            <person name="Smith C.D."/>
            <person name="Tupy J.L."/>
            <person name="Whitfied E.J."/>
            <person name="Bayraktaroglu L."/>
            <person name="Berman B.P."/>
            <person name="Bettencourt B.R."/>
            <person name="Celniker S.E."/>
            <person name="de Grey A.D."/>
            <person name="Drysdale R.A."/>
            <person name="Harris N.L."/>
            <person name="Richter J."/>
            <person name="Russo S."/>
            <person name="Schroeder A.J."/>
            <person name="Shu S.Q."/>
            <person name="Stapleton M."/>
            <person name="Yamada C."/>
            <person name="Ashburner M."/>
            <person name="Gelbart W.M."/>
            <person name="Rubin G.M."/>
            <person name="Lewis S.E."/>
        </authorList>
    </citation>
    <scope>GENOME REANNOTATION</scope>
    <source>
        <strain evidence="14">Berkeley</strain>
    </source>
</reference>
<dbReference type="KEGG" id="dme:Dmel_CG5677"/>
<keyword evidence="14" id="KW-1185">Reference proteome</keyword>
<dbReference type="PhylomeDB" id="A0A0B4K7R1"/>
<dbReference type="RefSeq" id="NP_001247279.1">
    <property type="nucleotide sequence ID" value="NM_001260350.2"/>
</dbReference>
<evidence type="ECO:0000256" key="7">
    <source>
        <dbReference type="ARBA" id="ARBA00023136"/>
    </source>
</evidence>
<dbReference type="PANTHER" id="PTHR12804:SF0">
    <property type="entry name" value="SIGNAL PEPTIDASE COMPLEX SUBUNIT 3"/>
    <property type="match status" value="1"/>
</dbReference>
<reference evidence="12 14" key="10">
    <citation type="journal article" date="2015" name="G3 (Bethesda)">
        <title>Gene Model Annotations for Drosophila melanogaster: The Rule-Benders.</title>
        <authorList>
            <consortium name="FlyBase Consortium"/>
            <person name="Crosby M.A."/>
            <person name="Gramates L.S."/>
            <person name="Dos Santos G."/>
            <person name="Matthews B.B."/>
            <person name="St Pierre S.E."/>
            <person name="Zhou P."/>
            <person name="Schroeder A.J."/>
            <person name="Falls K."/>
            <person name="Emmert D.B."/>
            <person name="Russo S.M."/>
            <person name="Gelbart W.M."/>
            <person name="null"/>
        </authorList>
    </citation>
    <scope>NUCLEOTIDE SEQUENCE [LARGE SCALE GENOMIC DNA]</scope>
    <source>
        <strain evidence="14">Berkeley</strain>
    </source>
</reference>
<dbReference type="CTD" id="42885"/>
<dbReference type="AGR" id="FB:FBgn0039172"/>
<dbReference type="DNASU" id="42885"/>
<dbReference type="VEuPathDB" id="VectorBase:FBgn0039172"/>
<comment type="subcellular location">
    <subcellularLocation>
        <location evidence="1">Endoplasmic reticulum membrane</location>
        <topology evidence="1">Single-pass type II membrane protein</topology>
    </subcellularLocation>
</comment>
<keyword evidence="5" id="KW-0735">Signal-anchor</keyword>
<reference evidence="12 14" key="8">
    <citation type="journal article" date="2007" name="Science">
        <title>Sequence finishing and mapping of Drosophila melanogaster heterochromatin.</title>
        <authorList>
            <person name="Hoskins R.A."/>
            <person name="Carlson J.W."/>
            <person name="Kennedy C."/>
            <person name="Acevedo D."/>
            <person name="Evans-Holm M."/>
            <person name="Frise E."/>
            <person name="Wan K.H."/>
            <person name="Park S."/>
            <person name="Mendez-Lago M."/>
            <person name="Rossi F."/>
            <person name="Villasante A."/>
            <person name="Dimitri P."/>
            <person name="Karpen G.H."/>
            <person name="Celniker S.E."/>
        </authorList>
    </citation>
    <scope>NUCLEOTIDE SEQUENCE [LARGE SCALE GENOMIC DNA]</scope>
    <source>
        <strain evidence="14">Berkeley</strain>
    </source>
</reference>
<dbReference type="PANTHER" id="PTHR12804">
    <property type="entry name" value="MICROSOMAL SIGNAL PEPTIDASE 23 KD SUBUNIT SPC22/23"/>
    <property type="match status" value="1"/>
</dbReference>
<dbReference type="OMA" id="FWDDGHG"/>
<reference evidence="12 14" key="1">
    <citation type="journal article" date="2000" name="Science">
        <title>The genome sequence of Drosophila melanogaster.</title>
        <authorList>
            <person name="Adams M.D."/>
            <person name="Celniker S.E."/>
            <person name="Holt R.A."/>
            <person name="Evans C.A."/>
            <person name="Gocayne J.D."/>
            <person name="Amanatides P.G."/>
            <person name="Scherer S.E."/>
            <person name="Li P.W."/>
            <person name="Hoskins R.A."/>
            <person name="Galle R.F."/>
            <person name="George R.A."/>
            <person name="Lewis S.E."/>
            <person name="Richards S."/>
            <person name="Ashburner M."/>
            <person name="Henderson S.N."/>
            <person name="Sutton G.G."/>
            <person name="Wortman J.R."/>
            <person name="Yandell M.D."/>
            <person name="Zhang Q."/>
            <person name="Chen L.X."/>
            <person name="Brandon R.C."/>
            <person name="Rogers Y.H."/>
            <person name="Blazej R.G."/>
            <person name="Champe M."/>
            <person name="Pfeiffer B.D."/>
            <person name="Wan K.H."/>
            <person name="Doyle C."/>
            <person name="Baxter E.G."/>
            <person name="Helt G."/>
            <person name="Nelson C.R."/>
            <person name="Gabor G.L."/>
            <person name="Abril J.F."/>
            <person name="Agbayani A."/>
            <person name="An H.J."/>
            <person name="Andrews-Pfannkoch C."/>
            <person name="Baldwin D."/>
            <person name="Ballew R.M."/>
            <person name="Basu A."/>
            <person name="Baxendale J."/>
            <person name="Bayraktaroglu L."/>
            <person name="Beasley E.M."/>
            <person name="Beeson K.Y."/>
            <person name="Benos P.V."/>
            <person name="Berman B.P."/>
            <person name="Bhandari D."/>
            <person name="Bolshakov S."/>
            <person name="Borkova D."/>
            <person name="Botchan M.R."/>
            <person name="Bouck J."/>
            <person name="Brokstein P."/>
            <person name="Brottier P."/>
            <person name="Burtis K.C."/>
            <person name="Busam D.A."/>
            <person name="Butler H."/>
            <person name="Cadieu E."/>
            <person name="Center A."/>
            <person name="Chandra I."/>
            <person name="Cherry J.M."/>
            <person name="Cawley S."/>
            <person name="Dahlke C."/>
            <person name="Davenport L.B."/>
            <person name="Davies P."/>
            <person name="de Pablos B."/>
            <person name="Delcher A."/>
            <person name="Deng Z."/>
            <person name="Mays A.D."/>
            <person name="Dew I."/>
            <person name="Dietz S.M."/>
            <person name="Dodson K."/>
            <person name="Doup L.E."/>
            <person name="Downes M."/>
            <person name="Dugan-Rocha S."/>
            <person name="Dunkov B.C."/>
            <person name="Dunn P."/>
            <person name="Durbin K.J."/>
            <person name="Evangelista C.C."/>
            <person name="Ferraz C."/>
            <person name="Ferriera S."/>
            <person name="Fleischmann W."/>
            <person name="Fosler C."/>
            <person name="Gabrielian A.E."/>
            <person name="Garg N.S."/>
            <person name="Gelbart W.M."/>
            <person name="Glasser K."/>
            <person name="Glodek A."/>
            <person name="Gong F."/>
            <person name="Gorrell J.H."/>
            <person name="Gu Z."/>
            <person name="Guan P."/>
            <person name="Harris M."/>
            <person name="Harris N.L."/>
            <person name="Harvey D."/>
            <person name="Heiman T.J."/>
            <person name="Hernandez J.R."/>
            <person name="Houck J."/>
            <person name="Hostin D."/>
            <person name="Houston K.A."/>
            <person name="Howland T.J."/>
            <person name="Wei M.H."/>
            <person name="Ibegwam C."/>
            <person name="Jalali M."/>
            <person name="Kalush F."/>
            <person name="Karpen G.H."/>
            <person name="Ke Z."/>
            <person name="Kennison J.A."/>
            <person name="Ketchum K.A."/>
            <person name="Kimmel B.E."/>
            <person name="Kodira C.D."/>
            <person name="Kraft C."/>
            <person name="Kravitz S."/>
            <person name="Kulp D."/>
            <person name="Lai Z."/>
            <person name="Lasko P."/>
            <person name="Lei Y."/>
            <person name="Levitsky A.A."/>
            <person name="Li J."/>
            <person name="Li Z."/>
            <person name="Liang Y."/>
            <person name="Lin X."/>
            <person name="Liu X."/>
            <person name="Mattei B."/>
            <person name="McIntosh T.C."/>
            <person name="McLeod M.P."/>
            <person name="McPherson D."/>
            <person name="Merkulov G."/>
            <person name="Milshina N.V."/>
            <person name="Mobarry C."/>
            <person name="Morris J."/>
            <person name="Moshrefi A."/>
            <person name="Mount S.M."/>
            <person name="Moy M."/>
            <person name="Murphy B."/>
            <person name="Murphy L."/>
            <person name="Muzny D.M."/>
            <person name="Nelson D.L."/>
            <person name="Nelson D.R."/>
            <person name="Nelson K.A."/>
            <person name="Nixon K."/>
            <person name="Nusskern D.R."/>
            <person name="Pacleb J.M."/>
            <person name="Palazzolo M."/>
            <person name="Pittman G.S."/>
            <person name="Pan S."/>
            <person name="Pollard J."/>
            <person name="Puri V."/>
            <person name="Reese M.G."/>
            <person name="Reinert K."/>
            <person name="Remington K."/>
            <person name="Saunders R.D."/>
            <person name="Scheeler F."/>
            <person name="Shen H."/>
            <person name="Shue B.C."/>
            <person name="Siden-Kiamos I."/>
            <person name="Simpson M."/>
            <person name="Skupski M.P."/>
            <person name="Smith T."/>
            <person name="Spier E."/>
            <person name="Spradling A.C."/>
            <person name="Stapleton M."/>
            <person name="Strong R."/>
            <person name="Sun E."/>
            <person name="Svirskas R."/>
            <person name="Tector C."/>
            <person name="Turner R."/>
            <person name="Venter E."/>
            <person name="Wang A.H."/>
            <person name="Wang X."/>
            <person name="Wang Z.Y."/>
            <person name="Wassarman D.A."/>
            <person name="Weinstock G.M."/>
            <person name="Weissenbach J."/>
            <person name="Williams S.M."/>
            <person name="WoodageT"/>
            <person name="Worley K.C."/>
            <person name="Wu D."/>
            <person name="Yang S."/>
            <person name="Yao Q.A."/>
            <person name="Ye J."/>
            <person name="Yeh R.F."/>
            <person name="Zaveri J.S."/>
            <person name="Zhan M."/>
            <person name="Zhang G."/>
            <person name="Zhao Q."/>
            <person name="Zheng L."/>
            <person name="Zheng X.H."/>
            <person name="Zhong F.N."/>
            <person name="Zhong W."/>
            <person name="Zhou X."/>
            <person name="Zhu S."/>
            <person name="Zhu X."/>
            <person name="Smith H.O."/>
            <person name="Gibbs R.A."/>
            <person name="Myers E.W."/>
            <person name="Rubin G.M."/>
            <person name="Venter J.C."/>
        </authorList>
    </citation>
    <scope>NUCLEOTIDE SEQUENCE [LARGE SCALE GENOMIC DNA]</scope>
    <source>
        <strain evidence="14">Berkeley</strain>
    </source>
</reference>
<keyword evidence="7 10" id="KW-0472">Membrane</keyword>
<evidence type="ECO:0000256" key="10">
    <source>
        <dbReference type="PIRNR" id="PIRNR016089"/>
    </source>
</evidence>
<evidence type="ECO:0000256" key="3">
    <source>
        <dbReference type="ARBA" id="ARBA00022692"/>
    </source>
</evidence>
<keyword evidence="3 11" id="KW-0812">Transmembrane</keyword>
<organism evidence="12 14">
    <name type="scientific">Drosophila melanogaster</name>
    <name type="common">Fruit fly</name>
    <dbReference type="NCBI Taxonomy" id="7227"/>
    <lineage>
        <taxon>Eukaryota</taxon>
        <taxon>Metazoa</taxon>
        <taxon>Ecdysozoa</taxon>
        <taxon>Arthropoda</taxon>
        <taxon>Hexapoda</taxon>
        <taxon>Insecta</taxon>
        <taxon>Pterygota</taxon>
        <taxon>Neoptera</taxon>
        <taxon>Endopterygota</taxon>
        <taxon>Diptera</taxon>
        <taxon>Brachycera</taxon>
        <taxon>Muscomorpha</taxon>
        <taxon>Ephydroidea</taxon>
        <taxon>Drosophilidae</taxon>
        <taxon>Drosophila</taxon>
        <taxon>Sophophora</taxon>
    </lineage>
</organism>
<dbReference type="Pfam" id="PF04573">
    <property type="entry name" value="SPC22"/>
    <property type="match status" value="1"/>
</dbReference>
<evidence type="ECO:0000313" key="13">
    <source>
        <dbReference type="FlyBase" id="FBgn0039172"/>
    </source>
</evidence>
<evidence type="ECO:0000256" key="4">
    <source>
        <dbReference type="ARBA" id="ARBA00022824"/>
    </source>
</evidence>
<reference evidence="12 14" key="4">
    <citation type="journal article" date="2002" name="Genome Biol.">
        <title>The transposable elements of the Drosophila melanogaster euchromatin: a genomics perspective.</title>
        <authorList>
            <person name="Kaminker J.S."/>
            <person name="Bergman C.M."/>
            <person name="Kronmiller B."/>
            <person name="Carlson J."/>
            <person name="Svirskas R."/>
            <person name="Patel S."/>
            <person name="Frise E."/>
            <person name="Wheeler D.A."/>
            <person name="Lewis S.E."/>
            <person name="Rubin G.M."/>
            <person name="Ashburner M."/>
            <person name="Celniker S.E."/>
        </authorList>
    </citation>
    <scope>NUCLEOTIDE SEQUENCE [LARGE SCALE GENOMIC DNA]</scope>
    <source>
        <strain evidence="14">Berkeley</strain>
    </source>
</reference>
<feature type="transmembrane region" description="Helical" evidence="11">
    <location>
        <begin position="12"/>
        <end position="35"/>
    </location>
</feature>
<accession>A0A0B4K7R1</accession>
<keyword evidence="4 10" id="KW-0256">Endoplasmic reticulum</keyword>
<evidence type="ECO:0000256" key="5">
    <source>
        <dbReference type="ARBA" id="ARBA00022968"/>
    </source>
</evidence>
<dbReference type="BioGRID-ORCS" id="42885">
    <property type="hits" value="1 hit in 1 CRISPR screen"/>
</dbReference>
<dbReference type="Bgee" id="FBgn0039172">
    <property type="expression patterns" value="Expressed in male accessory gland main cell (Drosophila) in male reproductive gland and 174 other cell types or tissues"/>
</dbReference>
<evidence type="ECO:0000256" key="9">
    <source>
        <dbReference type="ARBA" id="ARBA00046080"/>
    </source>
</evidence>
<reference evidence="12 14" key="9">
    <citation type="journal article" date="2015" name="G3 (Bethesda)">
        <title>Gene Model Annotations for Drosophila melanogaster: Impact of High-Throughput Data.</title>
        <authorList>
            <consortium name="FlyBase Consortium"/>
            <person name="Matthews B.B."/>
            <person name="Dos Santos G."/>
            <person name="Crosby M.A."/>
            <person name="Emmert D.B."/>
            <person name="St Pierre S.E."/>
            <person name="Gramates L.S."/>
            <person name="Zhou P."/>
            <person name="Schroeder A.J."/>
            <person name="Falls K."/>
            <person name="Strelets V."/>
            <person name="Russo S.M."/>
            <person name="Gelbart W.M."/>
            <person name="null"/>
        </authorList>
    </citation>
    <scope>NUCLEOTIDE SEQUENCE [LARGE SCALE GENOMIC DNA]</scope>
    <source>
        <strain evidence="14">Berkeley</strain>
    </source>
</reference>
<dbReference type="PROSITE" id="PS51257">
    <property type="entry name" value="PROKAR_LIPOPROTEIN"/>
    <property type="match status" value="1"/>
</dbReference>
<dbReference type="GO" id="GO:0005787">
    <property type="term" value="C:signal peptidase complex"/>
    <property type="evidence" value="ECO:0007669"/>
    <property type="project" value="UniProtKB-UniRule"/>
</dbReference>
<sequence>MHTVLTRGNATVAYTLSVLACLTFSCFLSTVFLDYRTDANINTVRVLVKNVPDYGASREKHDLGFVTFDLQTNLTGIFNWNVKQLFLYLTAEYQTPANQLNQVVLWDKIILRGDNAVLDFKNMNTKYYFWDDGNGLKDNRNVSLYLSWNIIPNAGLLPSVQATGKHLFKFPADYATSSI</sequence>
<evidence type="ECO:0000313" key="14">
    <source>
        <dbReference type="Proteomes" id="UP000000803"/>
    </source>
</evidence>
<keyword evidence="6 11" id="KW-1133">Transmembrane helix</keyword>
<dbReference type="InterPro" id="IPR007653">
    <property type="entry name" value="SPC3"/>
</dbReference>
<dbReference type="EMBL" id="AE014297">
    <property type="protein sequence ID" value="AFH06597.1"/>
    <property type="molecule type" value="Genomic_DNA"/>
</dbReference>
<dbReference type="ExpressionAtlas" id="A0A0B4K7R1">
    <property type="expression patterns" value="baseline and differential"/>
</dbReference>
<dbReference type="SMR" id="A0A0B4K7R1"/>
<protein>
    <recommendedName>
        <fullName evidence="8 10">Signal peptidase complex subunit 3</fullName>
    </recommendedName>
</protein>
<evidence type="ECO:0000256" key="11">
    <source>
        <dbReference type="SAM" id="Phobius"/>
    </source>
</evidence>
<proteinExistence type="inferred from homology"/>
<comment type="similarity">
    <text evidence="2 10">Belongs to the SPCS3 family.</text>
</comment>
<reference evidence="12 14" key="5">
    <citation type="journal article" date="2002" name="Genome Biol.">
        <title>Heterochromatic sequences in a Drosophila whole-genome shotgun assembly.</title>
        <authorList>
            <person name="Hoskins R.A."/>
            <person name="Smith C.D."/>
            <person name="Carlson J.W."/>
            <person name="Carvalho A.B."/>
            <person name="Halpern A."/>
            <person name="Kaminker J.S."/>
            <person name="Kennedy C."/>
            <person name="Mungall C.J."/>
            <person name="Sullivan B.A."/>
            <person name="Sutton G.G."/>
            <person name="Yasuhara J.C."/>
            <person name="Wakimoto B.T."/>
            <person name="Myers E.W."/>
            <person name="Celniker S.E."/>
            <person name="Rubin G.M."/>
            <person name="Karpen G.H."/>
        </authorList>
    </citation>
    <scope>NUCLEOTIDE SEQUENCE [LARGE SCALE GENOMIC DNA]</scope>
    <source>
        <strain evidence="14">Berkeley</strain>
    </source>
</reference>
<dbReference type="AlphaFoldDB" id="A0A0B4K7R1"/>
<dbReference type="GO" id="GO:0006465">
    <property type="term" value="P:signal peptide processing"/>
    <property type="evidence" value="ECO:0007669"/>
    <property type="project" value="UniProtKB-UniRule"/>
</dbReference>
<reference evidence="12 14" key="7">
    <citation type="journal article" date="2007" name="Science">
        <title>The Release 5.1 annotation of Drosophila melanogaster heterochromatin.</title>
        <authorList>
            <person name="Smith C.D."/>
            <person name="Shu S."/>
            <person name="Mungall C.J."/>
            <person name="Karpen G.H."/>
        </authorList>
    </citation>
    <scope>NUCLEOTIDE SEQUENCE [LARGE SCALE GENOMIC DNA]</scope>
    <source>
        <strain evidence="14">Berkeley</strain>
    </source>
</reference>
<dbReference type="OrthoDB" id="10261524at2759"/>
<dbReference type="RefSeq" id="NP_651234.1">
    <property type="nucleotide sequence ID" value="NM_142977.5"/>
</dbReference>
<evidence type="ECO:0000256" key="8">
    <source>
        <dbReference type="ARBA" id="ARBA00029556"/>
    </source>
</evidence>
<dbReference type="GeneID" id="42885"/>
<dbReference type="FlyBase" id="FBgn0039172">
    <property type="gene designation" value="Spase22-23"/>
</dbReference>
<name>A0A0B4K7R1_DROME</name>
<dbReference type="Proteomes" id="UP000000803">
    <property type="component" value="Chromosome 3R"/>
</dbReference>
<dbReference type="PIRSF" id="PIRSF016089">
    <property type="entry name" value="SPC22"/>
    <property type="match status" value="1"/>
</dbReference>
<reference evidence="12 14" key="2">
    <citation type="journal article" date="2002" name="Genome Biol.">
        <title>Finishing a whole-genome shotgun: release 3 of the Drosophila melanogaster euchromatic genome sequence.</title>
        <authorList>
            <person name="Celniker S.E."/>
            <person name="Wheeler D.A."/>
            <person name="Kronmiller B."/>
            <person name="Carlson J.W."/>
            <person name="Halpern A."/>
            <person name="Patel S."/>
            <person name="Adams M."/>
            <person name="Champe M."/>
            <person name="Dugan S.P."/>
            <person name="Frise E."/>
            <person name="Hodgson A."/>
            <person name="George R.A."/>
            <person name="Hoskins R.A."/>
            <person name="Laverty T."/>
            <person name="Muzny D.M."/>
            <person name="Nelson C.R."/>
            <person name="Pacleb J.M."/>
            <person name="Park S."/>
            <person name="Pfeiffer B.D."/>
            <person name="Richards S."/>
            <person name="Sodergren E.J."/>
            <person name="Svirskas R."/>
            <person name="Tabor P.E."/>
            <person name="Wan K."/>
            <person name="Stapleton M."/>
            <person name="Sutton G.G."/>
            <person name="Venter C."/>
            <person name="Weinstock G."/>
            <person name="Scherer S.E."/>
            <person name="Myers E.W."/>
            <person name="Gibbs R.A."/>
            <person name="Rubin G.M."/>
        </authorList>
    </citation>
    <scope>NUCLEOTIDE SEQUENCE [LARGE SCALE GENOMIC DNA]</scope>
    <source>
        <strain evidence="14">Berkeley</strain>
    </source>
</reference>
<evidence type="ECO:0000256" key="1">
    <source>
        <dbReference type="ARBA" id="ARBA00004648"/>
    </source>
</evidence>
<evidence type="ECO:0000313" key="12">
    <source>
        <dbReference type="EMBL" id="AFH06597.1"/>
    </source>
</evidence>
<reference evidence="12 14" key="11">
    <citation type="journal article" date="2015" name="Genome Res.">
        <title>The Release 6 reference sequence of the Drosophila melanogaster genome.</title>
        <authorList>
            <person name="Hoskins R.A."/>
            <person name="Carlson J.W."/>
            <person name="Wan K.H."/>
            <person name="Park S."/>
            <person name="Mendez I."/>
            <person name="Galle S.E."/>
            <person name="Booth B.W."/>
            <person name="Pfeiffer B.D."/>
            <person name="George R.A."/>
            <person name="Svirskas R."/>
            <person name="Krzywinski M."/>
            <person name="Schein J."/>
            <person name="Accardo M.C."/>
            <person name="Damia E."/>
            <person name="Messina G."/>
            <person name="Mendez-Lago M."/>
            <person name="de Pablos B."/>
            <person name="Demakova O.V."/>
            <person name="Andreyeva E.N."/>
            <person name="Boldyreva L.V."/>
            <person name="Marra M."/>
            <person name="Carvalho A.B."/>
            <person name="Dimitri P."/>
            <person name="Villasante A."/>
            <person name="Zhimulev I.F."/>
            <person name="Rubin G.M."/>
            <person name="Karpen G.H."/>
            <person name="Celniker S.E."/>
        </authorList>
    </citation>
    <scope>NUCLEOTIDE SEQUENCE [LARGE SCALE GENOMIC DNA]</scope>
    <source>
        <strain evidence="14">Berkeley</strain>
    </source>
</reference>
<gene>
    <name evidence="12 13" type="primary">Spase22-23</name>
    <name evidence="12" type="synonym">Dmel\CG5677</name>
    <name evidence="12" type="synonym">Spase22/23</name>
    <name evidence="12 13" type="ORF">CG5677</name>
    <name evidence="12" type="ORF">Dmel_CG5677</name>
</gene>
<reference evidence="12 14" key="6">
    <citation type="journal article" date="2005" name="PLoS Comput. Biol.">
        <title>Combined evidence annotation of transposable elements in genome sequences.</title>
        <authorList>
            <person name="Quesneville H."/>
            <person name="Bergman C.M."/>
            <person name="Andrieu O."/>
            <person name="Autard D."/>
            <person name="Nouaud D."/>
            <person name="Ashburner M."/>
            <person name="Anxolabehere D."/>
        </authorList>
    </citation>
    <scope>NUCLEOTIDE SEQUENCE [LARGE SCALE GENOMIC DNA]</scope>
    <source>
        <strain evidence="14">Berkeley</strain>
    </source>
</reference>
<evidence type="ECO:0000256" key="2">
    <source>
        <dbReference type="ARBA" id="ARBA00009289"/>
    </source>
</evidence>
<comment type="function">
    <text evidence="9">Essential component of the signal peptidase complex (SPC) which catalyzes the cleavage of N-terminal signal sequences from nascent proteins as they are translocated into the lumen of the endoplasmic reticulum. Essential for the SPC catalytic activity, possibly by stabilizing and positioning the active center of the complex close to the lumenal surface.</text>
</comment>